<accession>A0ABX0NCB7</accession>
<comment type="caution">
    <text evidence="1">The sequence shown here is derived from an EMBL/GenBank/DDBJ whole genome shotgun (WGS) entry which is preliminary data.</text>
</comment>
<name>A0ABX0NCB7_9BURK</name>
<sequence length="297" mass="33239">MEELLDRKSWNDIFRGYTIYDCSINRAEGFGFIAVEEKDDRNVLPKIRFITMSINRPLDKRFGVVESPNYDFCTIACSVNPPEYVAVDIGSQVFSASPLRMGGEKNIDQVIDMKTYRGEVGIINKVVRAAGQIYALGNYRKIYRRIGVDQWVELGKEGKGVPVPKDVETGKTYATSLGFVDMSAFSANDMYAVGGKGDVWRFDGTSWHDCSLPTNAPLSTVCCAGDGLVYISELNGSVWAGRADQWKRIAEADIAWGHQPVDSVWFNQRLYLGAQEGLWTVDRNRKRLVPLSACPYT</sequence>
<proteinExistence type="predicted"/>
<dbReference type="EMBL" id="WHJG01000026">
    <property type="protein sequence ID" value="NHZ81958.1"/>
    <property type="molecule type" value="Genomic_DNA"/>
</dbReference>
<keyword evidence="2" id="KW-1185">Reference proteome</keyword>
<dbReference type="RefSeq" id="WP_167089527.1">
    <property type="nucleotide sequence ID" value="NZ_WHJG01000026.1"/>
</dbReference>
<gene>
    <name evidence="1" type="ORF">F2P44_22160</name>
</gene>
<reference evidence="1 2" key="1">
    <citation type="submission" date="2019-10" db="EMBL/GenBank/DDBJ databases">
        <title>Taxonomy of Antarctic Massilia spp.: description of Massilia rubra sp. nov., Massilia aquatica sp. nov., Massilia mucilaginosa sp. nov., Massilia frigida sp. nov. isolated from streams, lakes and regoliths.</title>
        <authorList>
            <person name="Holochova P."/>
            <person name="Sedlacek I."/>
            <person name="Kralova S."/>
            <person name="Maslanova I."/>
            <person name="Busse H.-J."/>
            <person name="Stankova E."/>
            <person name="Vrbovska V."/>
            <person name="Kovarovic V."/>
            <person name="Bartak M."/>
            <person name="Svec P."/>
            <person name="Pantucek R."/>
        </authorList>
    </citation>
    <scope>NUCLEOTIDE SEQUENCE [LARGE SCALE GENOMIC DNA]</scope>
    <source>
        <strain evidence="1 2">CCM 8695</strain>
    </source>
</reference>
<evidence type="ECO:0000313" key="1">
    <source>
        <dbReference type="EMBL" id="NHZ81958.1"/>
    </source>
</evidence>
<evidence type="ECO:0000313" key="2">
    <source>
        <dbReference type="Proteomes" id="UP000621455"/>
    </source>
</evidence>
<organism evidence="1 2">
    <name type="scientific">Massilia frigida</name>
    <dbReference type="NCBI Taxonomy" id="2609281"/>
    <lineage>
        <taxon>Bacteria</taxon>
        <taxon>Pseudomonadati</taxon>
        <taxon>Pseudomonadota</taxon>
        <taxon>Betaproteobacteria</taxon>
        <taxon>Burkholderiales</taxon>
        <taxon>Oxalobacteraceae</taxon>
        <taxon>Telluria group</taxon>
        <taxon>Massilia</taxon>
    </lineage>
</organism>
<dbReference type="Proteomes" id="UP000621455">
    <property type="component" value="Unassembled WGS sequence"/>
</dbReference>
<protein>
    <submittedName>
        <fullName evidence="1">Uncharacterized protein</fullName>
    </submittedName>
</protein>